<keyword evidence="2" id="KW-1185">Reference proteome</keyword>
<comment type="caution">
    <text evidence="1">The sequence shown here is derived from an EMBL/GenBank/DDBJ whole genome shotgun (WGS) entry which is preliminary data.</text>
</comment>
<accession>A0AAV4XFV6</accession>
<gene>
    <name evidence="1" type="ORF">CEXT_378381</name>
</gene>
<feature type="non-terminal residue" evidence="1">
    <location>
        <position position="73"/>
    </location>
</feature>
<proteinExistence type="predicted"/>
<sequence length="73" mass="8567">MLLGFQGKASRLHFVRLKLRRRNILWITQCKRRAEKNQKSINALLSTLVAKVLLWASVRWNVKERPQVNLGDV</sequence>
<organism evidence="1 2">
    <name type="scientific">Caerostris extrusa</name>
    <name type="common">Bark spider</name>
    <name type="synonym">Caerostris bankana</name>
    <dbReference type="NCBI Taxonomy" id="172846"/>
    <lineage>
        <taxon>Eukaryota</taxon>
        <taxon>Metazoa</taxon>
        <taxon>Ecdysozoa</taxon>
        <taxon>Arthropoda</taxon>
        <taxon>Chelicerata</taxon>
        <taxon>Arachnida</taxon>
        <taxon>Araneae</taxon>
        <taxon>Araneomorphae</taxon>
        <taxon>Entelegynae</taxon>
        <taxon>Araneoidea</taxon>
        <taxon>Araneidae</taxon>
        <taxon>Caerostris</taxon>
    </lineage>
</organism>
<dbReference type="Proteomes" id="UP001054945">
    <property type="component" value="Unassembled WGS sequence"/>
</dbReference>
<dbReference type="EMBL" id="BPLR01017626">
    <property type="protein sequence ID" value="GIY93095.1"/>
    <property type="molecule type" value="Genomic_DNA"/>
</dbReference>
<reference evidence="1 2" key="1">
    <citation type="submission" date="2021-06" db="EMBL/GenBank/DDBJ databases">
        <title>Caerostris extrusa draft genome.</title>
        <authorList>
            <person name="Kono N."/>
            <person name="Arakawa K."/>
        </authorList>
    </citation>
    <scope>NUCLEOTIDE SEQUENCE [LARGE SCALE GENOMIC DNA]</scope>
</reference>
<protein>
    <submittedName>
        <fullName evidence="1">Uncharacterized protein</fullName>
    </submittedName>
</protein>
<name>A0AAV4XFV6_CAEEX</name>
<evidence type="ECO:0000313" key="2">
    <source>
        <dbReference type="Proteomes" id="UP001054945"/>
    </source>
</evidence>
<dbReference type="AlphaFoldDB" id="A0AAV4XFV6"/>
<evidence type="ECO:0000313" key="1">
    <source>
        <dbReference type="EMBL" id="GIY93095.1"/>
    </source>
</evidence>